<dbReference type="InterPro" id="IPR001789">
    <property type="entry name" value="Sig_transdc_resp-reg_receiver"/>
</dbReference>
<keyword evidence="9" id="KW-1185">Reference proteome</keyword>
<dbReference type="SMART" id="SM00421">
    <property type="entry name" value="HTH_LUXR"/>
    <property type="match status" value="1"/>
</dbReference>
<dbReference type="InterPro" id="IPR011006">
    <property type="entry name" value="CheY-like_superfamily"/>
</dbReference>
<gene>
    <name evidence="8" type="ORF">ABC974_07340</name>
</gene>
<feature type="region of interest" description="Disordered" evidence="5">
    <location>
        <begin position="208"/>
        <end position="230"/>
    </location>
</feature>
<dbReference type="PANTHER" id="PTHR44688">
    <property type="entry name" value="DNA-BINDING TRANSCRIPTIONAL ACTIVATOR DEVR_DOSR"/>
    <property type="match status" value="1"/>
</dbReference>
<feature type="domain" description="HTH luxR-type" evidence="6">
    <location>
        <begin position="135"/>
        <end position="200"/>
    </location>
</feature>
<organism evidence="8 9">
    <name type="scientific">Sphingomonas oligophenolica</name>
    <dbReference type="NCBI Taxonomy" id="301154"/>
    <lineage>
        <taxon>Bacteria</taxon>
        <taxon>Pseudomonadati</taxon>
        <taxon>Pseudomonadota</taxon>
        <taxon>Alphaproteobacteria</taxon>
        <taxon>Sphingomonadales</taxon>
        <taxon>Sphingomonadaceae</taxon>
        <taxon>Sphingomonas</taxon>
    </lineage>
</organism>
<evidence type="ECO:0000259" key="6">
    <source>
        <dbReference type="PROSITE" id="PS50043"/>
    </source>
</evidence>
<dbReference type="Gene3D" id="3.40.50.2300">
    <property type="match status" value="1"/>
</dbReference>
<sequence>MTFVYLVDDDAAVRRSVTMLLHGKRDLVVRTFRTGRAFLEAADTLEPGIVLLELQVPDIDGAEIVGALRAAGEGRFVTVLLTGVEAIPVVVRAMKAGAADLVTKPYDDEALLAAIDAAGARLDAERVELLMGEAAREKIGHLSCRERDVLKGLVDGRANKMIADDLAISPRTVEIYRANLMRKLGVRSLAEGMRVVFAARWNFEGSAPERRPDGWRRVGPRRAVDTSQAA</sequence>
<dbReference type="EMBL" id="JBDIME010000004">
    <property type="protein sequence ID" value="MEN2789431.1"/>
    <property type="molecule type" value="Genomic_DNA"/>
</dbReference>
<evidence type="ECO:0000256" key="1">
    <source>
        <dbReference type="ARBA" id="ARBA00023015"/>
    </source>
</evidence>
<evidence type="ECO:0000313" key="8">
    <source>
        <dbReference type="EMBL" id="MEN2789431.1"/>
    </source>
</evidence>
<dbReference type="Pfam" id="PF00072">
    <property type="entry name" value="Response_reg"/>
    <property type="match status" value="1"/>
</dbReference>
<evidence type="ECO:0000259" key="7">
    <source>
        <dbReference type="PROSITE" id="PS50110"/>
    </source>
</evidence>
<comment type="caution">
    <text evidence="4">Lacks conserved residue(s) required for the propagation of feature annotation.</text>
</comment>
<accession>A0ABU9Y0U4</accession>
<protein>
    <submittedName>
        <fullName evidence="8">Response regulator</fullName>
    </submittedName>
</protein>
<dbReference type="InterPro" id="IPR000792">
    <property type="entry name" value="Tscrpt_reg_LuxR_C"/>
</dbReference>
<reference evidence="8 9" key="1">
    <citation type="submission" date="2024-05" db="EMBL/GenBank/DDBJ databases">
        <authorList>
            <person name="Liu Q."/>
            <person name="Xin Y.-H."/>
        </authorList>
    </citation>
    <scope>NUCLEOTIDE SEQUENCE [LARGE SCALE GENOMIC DNA]</scope>
    <source>
        <strain evidence="8 9">CGMCC 1.10181</strain>
    </source>
</reference>
<dbReference type="PROSITE" id="PS50110">
    <property type="entry name" value="RESPONSE_REGULATORY"/>
    <property type="match status" value="1"/>
</dbReference>
<dbReference type="Pfam" id="PF00196">
    <property type="entry name" value="GerE"/>
    <property type="match status" value="1"/>
</dbReference>
<dbReference type="CDD" id="cd06170">
    <property type="entry name" value="LuxR_C_like"/>
    <property type="match status" value="1"/>
</dbReference>
<evidence type="ECO:0000256" key="5">
    <source>
        <dbReference type="SAM" id="MobiDB-lite"/>
    </source>
</evidence>
<dbReference type="Proteomes" id="UP001419910">
    <property type="component" value="Unassembled WGS sequence"/>
</dbReference>
<comment type="caution">
    <text evidence="8">The sequence shown here is derived from an EMBL/GenBank/DDBJ whole genome shotgun (WGS) entry which is preliminary data.</text>
</comment>
<dbReference type="InterPro" id="IPR016032">
    <property type="entry name" value="Sig_transdc_resp-reg_C-effctor"/>
</dbReference>
<dbReference type="PROSITE" id="PS50043">
    <property type="entry name" value="HTH_LUXR_2"/>
    <property type="match status" value="1"/>
</dbReference>
<dbReference type="RefSeq" id="WP_343887270.1">
    <property type="nucleotide sequence ID" value="NZ_BAAAEH010000002.1"/>
</dbReference>
<dbReference type="InterPro" id="IPR036388">
    <property type="entry name" value="WH-like_DNA-bd_sf"/>
</dbReference>
<dbReference type="PRINTS" id="PR00038">
    <property type="entry name" value="HTHLUXR"/>
</dbReference>
<keyword evidence="3" id="KW-0804">Transcription</keyword>
<dbReference type="PANTHER" id="PTHR44688:SF16">
    <property type="entry name" value="DNA-BINDING TRANSCRIPTIONAL ACTIVATOR DEVR_DOSR"/>
    <property type="match status" value="1"/>
</dbReference>
<keyword evidence="1" id="KW-0805">Transcription regulation</keyword>
<keyword evidence="2" id="KW-0238">DNA-binding</keyword>
<feature type="domain" description="Response regulatory" evidence="7">
    <location>
        <begin position="3"/>
        <end position="119"/>
    </location>
</feature>
<dbReference type="PROSITE" id="PS00622">
    <property type="entry name" value="HTH_LUXR_1"/>
    <property type="match status" value="1"/>
</dbReference>
<dbReference type="SMART" id="SM00448">
    <property type="entry name" value="REC"/>
    <property type="match status" value="1"/>
</dbReference>
<dbReference type="SUPFAM" id="SSF52172">
    <property type="entry name" value="CheY-like"/>
    <property type="match status" value="1"/>
</dbReference>
<proteinExistence type="predicted"/>
<evidence type="ECO:0000256" key="4">
    <source>
        <dbReference type="PROSITE-ProRule" id="PRU00169"/>
    </source>
</evidence>
<dbReference type="Gene3D" id="1.10.10.10">
    <property type="entry name" value="Winged helix-like DNA-binding domain superfamily/Winged helix DNA-binding domain"/>
    <property type="match status" value="1"/>
</dbReference>
<evidence type="ECO:0000256" key="3">
    <source>
        <dbReference type="ARBA" id="ARBA00023163"/>
    </source>
</evidence>
<name>A0ABU9Y0U4_9SPHN</name>
<evidence type="ECO:0000313" key="9">
    <source>
        <dbReference type="Proteomes" id="UP001419910"/>
    </source>
</evidence>
<evidence type="ECO:0000256" key="2">
    <source>
        <dbReference type="ARBA" id="ARBA00023125"/>
    </source>
</evidence>
<dbReference type="SUPFAM" id="SSF46894">
    <property type="entry name" value="C-terminal effector domain of the bipartite response regulators"/>
    <property type="match status" value="1"/>
</dbReference>